<dbReference type="InterPro" id="IPR011547">
    <property type="entry name" value="SLC26A/SulP_dom"/>
</dbReference>
<feature type="transmembrane region" description="Helical" evidence="5">
    <location>
        <begin position="217"/>
        <end position="237"/>
    </location>
</feature>
<dbReference type="Pfam" id="PF00916">
    <property type="entry name" value="Sulfate_transp"/>
    <property type="match status" value="1"/>
</dbReference>
<feature type="transmembrane region" description="Helical" evidence="5">
    <location>
        <begin position="134"/>
        <end position="152"/>
    </location>
</feature>
<comment type="caution">
    <text evidence="7">The sequence shown here is derived from an EMBL/GenBank/DDBJ whole genome shotgun (WGS) entry which is preliminary data.</text>
</comment>
<feature type="transmembrane region" description="Helical" evidence="5">
    <location>
        <begin position="344"/>
        <end position="364"/>
    </location>
</feature>
<feature type="transmembrane region" description="Helical" evidence="5">
    <location>
        <begin position="172"/>
        <end position="196"/>
    </location>
</feature>
<feature type="transmembrane region" description="Helical" evidence="5">
    <location>
        <begin position="400"/>
        <end position="428"/>
    </location>
</feature>
<feature type="transmembrane region" description="Helical" evidence="5">
    <location>
        <begin position="62"/>
        <end position="88"/>
    </location>
</feature>
<evidence type="ECO:0000259" key="6">
    <source>
        <dbReference type="PROSITE" id="PS50801"/>
    </source>
</evidence>
<dbReference type="NCBIfam" id="TIGR00815">
    <property type="entry name" value="sulP"/>
    <property type="match status" value="1"/>
</dbReference>
<evidence type="ECO:0000256" key="3">
    <source>
        <dbReference type="ARBA" id="ARBA00022989"/>
    </source>
</evidence>
<organism evidence="7 8">
    <name type="scientific">Rhodobaculum claviforme</name>
    <dbReference type="NCBI Taxonomy" id="1549854"/>
    <lineage>
        <taxon>Bacteria</taxon>
        <taxon>Pseudomonadati</taxon>
        <taxon>Pseudomonadota</taxon>
        <taxon>Alphaproteobacteria</taxon>
        <taxon>Rhodobacterales</taxon>
        <taxon>Paracoccaceae</taxon>
        <taxon>Rhodobaculum</taxon>
    </lineage>
</organism>
<feature type="transmembrane region" description="Helical" evidence="5">
    <location>
        <begin position="100"/>
        <end position="122"/>
    </location>
</feature>
<dbReference type="Proteomes" id="UP000706333">
    <property type="component" value="Unassembled WGS sequence"/>
</dbReference>
<evidence type="ECO:0000256" key="1">
    <source>
        <dbReference type="ARBA" id="ARBA00004141"/>
    </source>
</evidence>
<protein>
    <submittedName>
        <fullName evidence="7">Sodium-independent anion transporter</fullName>
    </submittedName>
</protein>
<feature type="transmembrane region" description="Helical" evidence="5">
    <location>
        <begin position="306"/>
        <end position="324"/>
    </location>
</feature>
<dbReference type="Gene3D" id="3.30.750.24">
    <property type="entry name" value="STAS domain"/>
    <property type="match status" value="1"/>
</dbReference>
<keyword evidence="8" id="KW-1185">Reference proteome</keyword>
<keyword evidence="3 5" id="KW-1133">Transmembrane helix</keyword>
<feature type="domain" description="STAS" evidence="6">
    <location>
        <begin position="454"/>
        <end position="567"/>
    </location>
</feature>
<evidence type="ECO:0000256" key="4">
    <source>
        <dbReference type="ARBA" id="ARBA00023136"/>
    </source>
</evidence>
<dbReference type="GO" id="GO:0016020">
    <property type="term" value="C:membrane"/>
    <property type="evidence" value="ECO:0007669"/>
    <property type="project" value="UniProtKB-SubCell"/>
</dbReference>
<evidence type="ECO:0000313" key="8">
    <source>
        <dbReference type="Proteomes" id="UP000706333"/>
    </source>
</evidence>
<feature type="transmembrane region" description="Helical" evidence="5">
    <location>
        <begin position="26"/>
        <end position="50"/>
    </location>
</feature>
<name>A0A934TIM4_9RHOB</name>
<gene>
    <name evidence="7" type="ORF">CCR87_02465</name>
</gene>
<sequence>MNRLLGWLPVLQWGRGYDRGALGDDLIAAVVVTIMLIPQGMAYAMLAGLPPQAGLYGAMLPLVLYAMFGTSRTLAVGPVAVVALMTAAAAGNVAVAGTEAFHLAALALTALSGGMLLAMGLLRLGFVANFLSHPVISGFITAAGILIAASQLRHLTGAPITGKTLPEVLPSLLANITAVNPATLVLSALVLTFLFWSRKGLAPALRALGLPDRAAALAAKGGLLVAVAVSTLAVWGLGLDRLGVGTVGDVPRGLPGLSLPPLDLGLLGVLLVPAAMIAIVGYVESISIAQTLAARRRQSIDPDRELVALGAANLGAAVSNAMPVTGGLSRSIVNFDAGARTPAAGAFTAVGIALALMFLTPLMFHLPRATLAAIIIVAVASLLDLRALPRTWAYSRADGAAMAATIAVTLLVGVEQGLLAGVALSLVLHLWRTSRPHVAVVGQVAGTEHFRNIRRHVVATAPDVLSIRIDESLYFPNARFLEDTINDHVAANPGLRNVVLMCTAVNEIDASALESLEAINARLRDAGVRLHLSEVKGPVMDRLARAHLLADLSGEVFLTQFDAMMKLAPDLTARTLGEARCETDLARLARA</sequence>
<reference evidence="7" key="1">
    <citation type="submission" date="2017-05" db="EMBL/GenBank/DDBJ databases">
        <authorList>
            <person name="Imhoff J.F."/>
            <person name="Rahn T."/>
            <person name="Kuenzel S."/>
            <person name="Neulinger S.C."/>
        </authorList>
    </citation>
    <scope>NUCLEOTIDE SEQUENCE</scope>
    <source>
        <strain evidence="7">LMG 28126</strain>
    </source>
</reference>
<proteinExistence type="predicted"/>
<comment type="subcellular location">
    <subcellularLocation>
        <location evidence="1">Membrane</location>
        <topology evidence="1">Multi-pass membrane protein</topology>
    </subcellularLocation>
</comment>
<evidence type="ECO:0000256" key="5">
    <source>
        <dbReference type="SAM" id="Phobius"/>
    </source>
</evidence>
<dbReference type="EMBL" id="NHSD01000110">
    <property type="protein sequence ID" value="MBK5926226.1"/>
    <property type="molecule type" value="Genomic_DNA"/>
</dbReference>
<keyword evidence="4 5" id="KW-0472">Membrane</keyword>
<dbReference type="Pfam" id="PF01740">
    <property type="entry name" value="STAS"/>
    <property type="match status" value="1"/>
</dbReference>
<feature type="transmembrane region" description="Helical" evidence="5">
    <location>
        <begin position="371"/>
        <end position="388"/>
    </location>
</feature>
<feature type="transmembrane region" description="Helical" evidence="5">
    <location>
        <begin position="264"/>
        <end position="285"/>
    </location>
</feature>
<dbReference type="AlphaFoldDB" id="A0A934TIM4"/>
<dbReference type="InterPro" id="IPR036513">
    <property type="entry name" value="STAS_dom_sf"/>
</dbReference>
<evidence type="ECO:0000313" key="7">
    <source>
        <dbReference type="EMBL" id="MBK5926226.1"/>
    </source>
</evidence>
<evidence type="ECO:0000256" key="2">
    <source>
        <dbReference type="ARBA" id="ARBA00022692"/>
    </source>
</evidence>
<accession>A0A934TIM4</accession>
<dbReference type="InterPro" id="IPR002645">
    <property type="entry name" value="STAS_dom"/>
</dbReference>
<reference evidence="7" key="2">
    <citation type="journal article" date="2020" name="Microorganisms">
        <title>Osmotic Adaptation and Compatible Solute Biosynthesis of Phototrophic Bacteria as Revealed from Genome Analyses.</title>
        <authorList>
            <person name="Imhoff J.F."/>
            <person name="Rahn T."/>
            <person name="Kunzel S."/>
            <person name="Keller A."/>
            <person name="Neulinger S.C."/>
        </authorList>
    </citation>
    <scope>NUCLEOTIDE SEQUENCE</scope>
    <source>
        <strain evidence="7">LMG 28126</strain>
    </source>
</reference>
<dbReference type="PANTHER" id="PTHR11814">
    <property type="entry name" value="SULFATE TRANSPORTER"/>
    <property type="match status" value="1"/>
</dbReference>
<dbReference type="CDD" id="cd07042">
    <property type="entry name" value="STAS_SulP_like_sulfate_transporter"/>
    <property type="match status" value="1"/>
</dbReference>
<dbReference type="RefSeq" id="WP_201155833.1">
    <property type="nucleotide sequence ID" value="NZ_NHSD01000110.1"/>
</dbReference>
<keyword evidence="2 5" id="KW-0812">Transmembrane</keyword>
<dbReference type="PROSITE" id="PS50801">
    <property type="entry name" value="STAS"/>
    <property type="match status" value="1"/>
</dbReference>
<dbReference type="SUPFAM" id="SSF52091">
    <property type="entry name" value="SpoIIaa-like"/>
    <property type="match status" value="1"/>
</dbReference>
<dbReference type="InterPro" id="IPR001902">
    <property type="entry name" value="SLC26A/SulP_fam"/>
</dbReference>
<dbReference type="GO" id="GO:0055085">
    <property type="term" value="P:transmembrane transport"/>
    <property type="evidence" value="ECO:0007669"/>
    <property type="project" value="InterPro"/>
</dbReference>